<comment type="caution">
    <text evidence="2">The sequence shown here is derived from an EMBL/GenBank/DDBJ whole genome shotgun (WGS) entry which is preliminary data.</text>
</comment>
<dbReference type="EMBL" id="JAAALK010000079">
    <property type="protein sequence ID" value="KAG8097520.1"/>
    <property type="molecule type" value="Genomic_DNA"/>
</dbReference>
<gene>
    <name evidence="2" type="ORF">GUJ93_ZPchr0013g36939</name>
</gene>
<evidence type="ECO:0000256" key="1">
    <source>
        <dbReference type="SAM" id="MobiDB-lite"/>
    </source>
</evidence>
<evidence type="ECO:0000313" key="2">
    <source>
        <dbReference type="EMBL" id="KAG8097520.1"/>
    </source>
</evidence>
<sequence>MGSSLDAATTAADADADDAIGVAPPPTPIAVGIPGTDGDAEVSLPNPPPCAAASKSDSDPSSRSSSLCSWKATSDLARCRYARDGASEPRAATAVGGGVRGLELGFHSGGGIGGRGLEAAANA</sequence>
<dbReference type="Proteomes" id="UP000729402">
    <property type="component" value="Unassembled WGS sequence"/>
</dbReference>
<evidence type="ECO:0000313" key="3">
    <source>
        <dbReference type="Proteomes" id="UP000729402"/>
    </source>
</evidence>
<feature type="compositionally biased region" description="Low complexity" evidence="1">
    <location>
        <begin position="1"/>
        <end position="13"/>
    </location>
</feature>
<name>A0A8J5WTF1_ZIZPA</name>
<accession>A0A8J5WTF1</accession>
<feature type="region of interest" description="Disordered" evidence="1">
    <location>
        <begin position="1"/>
        <end position="67"/>
    </location>
</feature>
<feature type="compositionally biased region" description="Low complexity" evidence="1">
    <location>
        <begin position="51"/>
        <end position="67"/>
    </location>
</feature>
<keyword evidence="3" id="KW-1185">Reference proteome</keyword>
<reference evidence="2" key="2">
    <citation type="submission" date="2021-02" db="EMBL/GenBank/DDBJ databases">
        <authorList>
            <person name="Kimball J.A."/>
            <person name="Haas M.W."/>
            <person name="Macchietto M."/>
            <person name="Kono T."/>
            <person name="Duquette J."/>
            <person name="Shao M."/>
        </authorList>
    </citation>
    <scope>NUCLEOTIDE SEQUENCE</scope>
    <source>
        <tissue evidence="2">Fresh leaf tissue</tissue>
    </source>
</reference>
<reference evidence="2" key="1">
    <citation type="journal article" date="2021" name="bioRxiv">
        <title>Whole Genome Assembly and Annotation of Northern Wild Rice, Zizania palustris L., Supports a Whole Genome Duplication in the Zizania Genus.</title>
        <authorList>
            <person name="Haas M."/>
            <person name="Kono T."/>
            <person name="Macchietto M."/>
            <person name="Millas R."/>
            <person name="McGilp L."/>
            <person name="Shao M."/>
            <person name="Duquette J."/>
            <person name="Hirsch C.N."/>
            <person name="Kimball J."/>
        </authorList>
    </citation>
    <scope>NUCLEOTIDE SEQUENCE</scope>
    <source>
        <tissue evidence="2">Fresh leaf tissue</tissue>
    </source>
</reference>
<dbReference type="AlphaFoldDB" id="A0A8J5WTF1"/>
<proteinExistence type="predicted"/>
<organism evidence="2 3">
    <name type="scientific">Zizania palustris</name>
    <name type="common">Northern wild rice</name>
    <dbReference type="NCBI Taxonomy" id="103762"/>
    <lineage>
        <taxon>Eukaryota</taxon>
        <taxon>Viridiplantae</taxon>
        <taxon>Streptophyta</taxon>
        <taxon>Embryophyta</taxon>
        <taxon>Tracheophyta</taxon>
        <taxon>Spermatophyta</taxon>
        <taxon>Magnoliopsida</taxon>
        <taxon>Liliopsida</taxon>
        <taxon>Poales</taxon>
        <taxon>Poaceae</taxon>
        <taxon>BOP clade</taxon>
        <taxon>Oryzoideae</taxon>
        <taxon>Oryzeae</taxon>
        <taxon>Zizaniinae</taxon>
        <taxon>Zizania</taxon>
    </lineage>
</organism>
<protein>
    <submittedName>
        <fullName evidence="2">Uncharacterized protein</fullName>
    </submittedName>
</protein>